<evidence type="ECO:0000256" key="3">
    <source>
        <dbReference type="ARBA" id="ARBA00022679"/>
    </source>
</evidence>
<dbReference type="GO" id="GO:0009298">
    <property type="term" value="P:GDP-mannose biosynthetic process"/>
    <property type="evidence" value="ECO:0007669"/>
    <property type="project" value="TreeGrafter"/>
</dbReference>
<dbReference type="SUPFAM" id="SSF159283">
    <property type="entry name" value="Guanosine diphospho-D-mannose pyrophosphorylase/mannose-6-phosphate isomerase linker domain"/>
    <property type="match status" value="1"/>
</dbReference>
<evidence type="ECO:0000313" key="10">
    <source>
        <dbReference type="EMBL" id="MBI2877949.1"/>
    </source>
</evidence>
<dbReference type="Proteomes" id="UP000769766">
    <property type="component" value="Unassembled WGS sequence"/>
</dbReference>
<dbReference type="Pfam" id="PF00483">
    <property type="entry name" value="NTP_transferase"/>
    <property type="match status" value="1"/>
</dbReference>
<dbReference type="InterPro" id="IPR029044">
    <property type="entry name" value="Nucleotide-diphossugar_trans"/>
</dbReference>
<name>A0A932FZY7_UNCTE</name>
<dbReference type="GO" id="GO:0005525">
    <property type="term" value="F:GTP binding"/>
    <property type="evidence" value="ECO:0007669"/>
    <property type="project" value="UniProtKB-KW"/>
</dbReference>
<dbReference type="EC" id="2.7.7.13" evidence="2"/>
<feature type="domain" description="MannoseP isomerase/GMP-like beta-helix" evidence="9">
    <location>
        <begin position="306"/>
        <end position="360"/>
    </location>
</feature>
<feature type="domain" description="Nucleotidyl transferase" evidence="8">
    <location>
        <begin position="3"/>
        <end position="298"/>
    </location>
</feature>
<keyword evidence="6" id="KW-0342">GTP-binding</keyword>
<organism evidence="10 11">
    <name type="scientific">Tectimicrobiota bacterium</name>
    <dbReference type="NCBI Taxonomy" id="2528274"/>
    <lineage>
        <taxon>Bacteria</taxon>
        <taxon>Pseudomonadati</taxon>
        <taxon>Nitrospinota/Tectimicrobiota group</taxon>
        <taxon>Candidatus Tectimicrobiota</taxon>
    </lineage>
</organism>
<evidence type="ECO:0000256" key="4">
    <source>
        <dbReference type="ARBA" id="ARBA00022695"/>
    </source>
</evidence>
<dbReference type="Pfam" id="PF22640">
    <property type="entry name" value="ManC_GMP_beta-helix"/>
    <property type="match status" value="1"/>
</dbReference>
<dbReference type="InterPro" id="IPR054566">
    <property type="entry name" value="ManC/GMP-like_b-helix"/>
</dbReference>
<evidence type="ECO:0000259" key="9">
    <source>
        <dbReference type="Pfam" id="PF22640"/>
    </source>
</evidence>
<evidence type="ECO:0000256" key="6">
    <source>
        <dbReference type="ARBA" id="ARBA00023134"/>
    </source>
</evidence>
<comment type="similarity">
    <text evidence="1">Belongs to the mannose-6-phosphate isomerase type 2 family.</text>
</comment>
<gene>
    <name evidence="10" type="ORF">HYY20_13820</name>
</gene>
<evidence type="ECO:0000259" key="8">
    <source>
        <dbReference type="Pfam" id="PF00483"/>
    </source>
</evidence>
<dbReference type="SUPFAM" id="SSF53448">
    <property type="entry name" value="Nucleotide-diphospho-sugar transferases"/>
    <property type="match status" value="1"/>
</dbReference>
<keyword evidence="5" id="KW-0547">Nucleotide-binding</keyword>
<dbReference type="InterPro" id="IPR051161">
    <property type="entry name" value="Mannose-6P_isomerase_type2"/>
</dbReference>
<dbReference type="Gene3D" id="3.90.550.10">
    <property type="entry name" value="Spore Coat Polysaccharide Biosynthesis Protein SpsA, Chain A"/>
    <property type="match status" value="1"/>
</dbReference>
<evidence type="ECO:0000313" key="11">
    <source>
        <dbReference type="Proteomes" id="UP000769766"/>
    </source>
</evidence>
<dbReference type="InterPro" id="IPR005835">
    <property type="entry name" value="NTP_transferase_dom"/>
</dbReference>
<keyword evidence="4 10" id="KW-0548">Nucleotidyltransferase</keyword>
<dbReference type="GO" id="GO:0004475">
    <property type="term" value="F:mannose-1-phosphate guanylyltransferase (GTP) activity"/>
    <property type="evidence" value="ECO:0007669"/>
    <property type="project" value="UniProtKB-EC"/>
</dbReference>
<dbReference type="AlphaFoldDB" id="A0A932FZY7"/>
<dbReference type="FunFam" id="3.90.550.10:FF:000046">
    <property type="entry name" value="Mannose-1-phosphate guanylyltransferase (GDP)"/>
    <property type="match status" value="1"/>
</dbReference>
<evidence type="ECO:0000256" key="7">
    <source>
        <dbReference type="ARBA" id="ARBA00047343"/>
    </source>
</evidence>
<protein>
    <recommendedName>
        <fullName evidence="2">mannose-1-phosphate guanylyltransferase</fullName>
        <ecNumber evidence="2">2.7.7.13</ecNumber>
    </recommendedName>
</protein>
<dbReference type="InterPro" id="IPR049577">
    <property type="entry name" value="GMPP_N"/>
</dbReference>
<accession>A0A932FZY7</accession>
<evidence type="ECO:0000256" key="5">
    <source>
        <dbReference type="ARBA" id="ARBA00022741"/>
    </source>
</evidence>
<sequence length="369" mass="41176">MYAAIMAGGKGTRFWPRSRESQPKQFLDILGEKSLLQQTVDRLLPGIDPAHILVVTDRSMASATQSQLPEIPPENILSEPEGKNTAACIALAALYIRRREPDAIMAALPADHWIRDNASFLEALWAARRFLETDGSTRPPGSEDAQGFGRYLVTLGLRPNRPATGYGYIQRGAELFDDRGIKLFRAITFIEKPDLARAQQLFSSGEYLWNSGIFVWRVEAILENIRQHLPRLFSGMEEIAAALGTSQEEPVCQQVYAGLEPISIDHGVMERASQVAVIPAAFEWSDVGSWRALSDLHGEAHNMAWGKHLGIDTQGCLVYSPRKLVATIGLKDLVIIDTEDALLICPKERDQEVREVVRQLKEQGWTEYL</sequence>
<comment type="caution">
    <text evidence="10">The sequence shown here is derived from an EMBL/GenBank/DDBJ whole genome shotgun (WGS) entry which is preliminary data.</text>
</comment>
<evidence type="ECO:0000256" key="2">
    <source>
        <dbReference type="ARBA" id="ARBA00012387"/>
    </source>
</evidence>
<dbReference type="EMBL" id="JACPRF010000420">
    <property type="protein sequence ID" value="MBI2877949.1"/>
    <property type="molecule type" value="Genomic_DNA"/>
</dbReference>
<dbReference type="PANTHER" id="PTHR46390:SF1">
    <property type="entry name" value="MANNOSE-1-PHOSPHATE GUANYLYLTRANSFERASE"/>
    <property type="match status" value="1"/>
</dbReference>
<keyword evidence="3" id="KW-0808">Transferase</keyword>
<evidence type="ECO:0000256" key="1">
    <source>
        <dbReference type="ARBA" id="ARBA00006115"/>
    </source>
</evidence>
<dbReference type="CDD" id="cd02509">
    <property type="entry name" value="GDP-M1P_Guanylyltransferase"/>
    <property type="match status" value="1"/>
</dbReference>
<comment type="catalytic activity">
    <reaction evidence="7">
        <text>alpha-D-mannose 1-phosphate + GTP + H(+) = GDP-alpha-D-mannose + diphosphate</text>
        <dbReference type="Rhea" id="RHEA:15229"/>
        <dbReference type="ChEBI" id="CHEBI:15378"/>
        <dbReference type="ChEBI" id="CHEBI:33019"/>
        <dbReference type="ChEBI" id="CHEBI:37565"/>
        <dbReference type="ChEBI" id="CHEBI:57527"/>
        <dbReference type="ChEBI" id="CHEBI:58409"/>
        <dbReference type="EC" id="2.7.7.13"/>
    </reaction>
</comment>
<dbReference type="PANTHER" id="PTHR46390">
    <property type="entry name" value="MANNOSE-1-PHOSPHATE GUANYLYLTRANSFERASE"/>
    <property type="match status" value="1"/>
</dbReference>
<reference evidence="10" key="1">
    <citation type="submission" date="2020-07" db="EMBL/GenBank/DDBJ databases">
        <title>Huge and variable diversity of episymbiotic CPR bacteria and DPANN archaea in groundwater ecosystems.</title>
        <authorList>
            <person name="He C.Y."/>
            <person name="Keren R."/>
            <person name="Whittaker M."/>
            <person name="Farag I.F."/>
            <person name="Doudna J."/>
            <person name="Cate J.H.D."/>
            <person name="Banfield J.F."/>
        </authorList>
    </citation>
    <scope>NUCLEOTIDE SEQUENCE</scope>
    <source>
        <strain evidence="10">NC_groundwater_672_Ag_B-0.1um_62_36</strain>
    </source>
</reference>
<proteinExistence type="inferred from homology"/>